<dbReference type="Gene3D" id="1.50.10.10">
    <property type="match status" value="1"/>
</dbReference>
<reference evidence="3 4" key="1">
    <citation type="journal article" date="2013" name="Genome Announc.">
        <title>Complete Genome Sequence of Burkholderia sp. Strain RPE64, Bacterial Symbiont of the Bean Bug Riptortus pedestris.</title>
        <authorList>
            <person name="Shibata T.F."/>
            <person name="Maeda T."/>
            <person name="Nikoh N."/>
            <person name="Yamaguchi K."/>
            <person name="Oshima K."/>
            <person name="Hattori M."/>
            <person name="Nishiyama T."/>
            <person name="Hasebe M."/>
            <person name="Fukatsu T."/>
            <person name="Kikuchi Y."/>
            <person name="Shigenobu S."/>
        </authorList>
    </citation>
    <scope>NUCLEOTIDE SEQUENCE [LARGE SCALE GENOMIC DNA]</scope>
</reference>
<name>R4WNE9_9BURK</name>
<organism evidence="3 4">
    <name type="scientific">Caballeronia insecticola</name>
    <dbReference type="NCBI Taxonomy" id="758793"/>
    <lineage>
        <taxon>Bacteria</taxon>
        <taxon>Pseudomonadati</taxon>
        <taxon>Pseudomonadota</taxon>
        <taxon>Betaproteobacteria</taxon>
        <taxon>Burkholderiales</taxon>
        <taxon>Burkholderiaceae</taxon>
        <taxon>Caballeronia</taxon>
    </lineage>
</organism>
<reference evidence="3 4" key="2">
    <citation type="journal article" date="2018" name="Int. J. Syst. Evol. Microbiol.">
        <title>Burkholderia insecticola sp. nov., a gut symbiotic bacterium of the bean bug Riptortus pedestris.</title>
        <authorList>
            <person name="Takeshita K."/>
            <person name="Tamaki H."/>
            <person name="Ohbayashi T."/>
            <person name="Meng X.-Y."/>
            <person name="Sone T."/>
            <person name="Mitani Y."/>
            <person name="Peeters C."/>
            <person name="Kikuchi Y."/>
            <person name="Vandamme P."/>
        </authorList>
    </citation>
    <scope>NUCLEOTIDE SEQUENCE [LARGE SCALE GENOMIC DNA]</scope>
    <source>
        <strain evidence="3">RPE64</strain>
    </source>
</reference>
<keyword evidence="4" id="KW-1185">Reference proteome</keyword>
<sequence length="376" mass="40952">MQDQHSNASSPMQAARPKDAVCAEHAATLREHYAKIVLPVWRGPGFNAALGLPFEAVAPDDHAPLPPKRYRAMACARQLFVFSEAGDLAHAATLFESLRHYFQDKRNGGWFYSVDATGAPLERQKDLYTHAFVVFACAHYAKRSGSPEAFALLDATSRLIEARFSNGGDLLNAALAEDFGATLETPLQNPLMHLAEAWLAAREATGDAAYDRRLTLLARSVANAFVHEPSGSIAELPIGTAGNRLEPGHQFEWYFLALGSGHAAFEAAGLNEGLARAFDFAQKHGVDAATGGVFAAIDESGRVIDGTQRIWAQTEYLRALATRGDALGEQIERYRARFLHARGWVECRSAQGEISRAEMPSTTPYHLATSYAALPR</sequence>
<dbReference type="PANTHER" id="PTHR15108">
    <property type="entry name" value="N-ACYLGLUCOSAMINE-2-EPIMERASE"/>
    <property type="match status" value="1"/>
</dbReference>
<dbReference type="OrthoDB" id="9806359at2"/>
<dbReference type="PATRIC" id="fig|758793.3.peg.4316"/>
<proteinExistence type="inferred from homology"/>
<dbReference type="EMBL" id="AP013059">
    <property type="protein sequence ID" value="BAN26069.1"/>
    <property type="molecule type" value="Genomic_DNA"/>
</dbReference>
<dbReference type="GO" id="GO:0016853">
    <property type="term" value="F:isomerase activity"/>
    <property type="evidence" value="ECO:0007669"/>
    <property type="project" value="UniProtKB-KW"/>
</dbReference>
<gene>
    <name evidence="3" type="ORF">BRPE64_BCDS14080</name>
</gene>
<evidence type="ECO:0000256" key="1">
    <source>
        <dbReference type="ARBA" id="ARBA00008558"/>
    </source>
</evidence>
<evidence type="ECO:0000256" key="2">
    <source>
        <dbReference type="ARBA" id="ARBA00023235"/>
    </source>
</evidence>
<evidence type="ECO:0000313" key="4">
    <source>
        <dbReference type="Proteomes" id="UP000013966"/>
    </source>
</evidence>
<dbReference type="AlphaFoldDB" id="R4WNE9"/>
<dbReference type="GO" id="GO:0005975">
    <property type="term" value="P:carbohydrate metabolic process"/>
    <property type="evidence" value="ECO:0007669"/>
    <property type="project" value="InterPro"/>
</dbReference>
<dbReference type="SUPFAM" id="SSF48208">
    <property type="entry name" value="Six-hairpin glycosidases"/>
    <property type="match status" value="1"/>
</dbReference>
<comment type="similarity">
    <text evidence="1">Belongs to the N-acylglucosamine 2-epimerase family.</text>
</comment>
<accession>R4WNE9</accession>
<dbReference type="Pfam" id="PF07221">
    <property type="entry name" value="GlcNAc_2-epim"/>
    <property type="match status" value="1"/>
</dbReference>
<dbReference type="STRING" id="758793.BRPE64_BCDS14080"/>
<dbReference type="InterPro" id="IPR008928">
    <property type="entry name" value="6-hairpin_glycosidase_sf"/>
</dbReference>
<dbReference type="InterPro" id="IPR010819">
    <property type="entry name" value="AGE/CE"/>
</dbReference>
<evidence type="ECO:0000313" key="3">
    <source>
        <dbReference type="EMBL" id="BAN26069.1"/>
    </source>
</evidence>
<dbReference type="InterPro" id="IPR012341">
    <property type="entry name" value="6hp_glycosidase-like_sf"/>
</dbReference>
<dbReference type="RefSeq" id="WP_016355493.1">
    <property type="nucleotide sequence ID" value="NC_021294.1"/>
</dbReference>
<dbReference type="Proteomes" id="UP000013966">
    <property type="component" value="Chromosome 2"/>
</dbReference>
<dbReference type="KEGG" id="buo:BRPE64_BCDS14080"/>
<keyword evidence="2" id="KW-0413">Isomerase</keyword>
<dbReference type="HOGENOM" id="CLU_046651_1_0_4"/>
<protein>
    <submittedName>
        <fullName evidence="3">N-acylglucosamine 2-epimerase</fullName>
    </submittedName>
</protein>